<accession>A0A1L8TB91</accession>
<keyword evidence="2" id="KW-1185">Reference proteome</keyword>
<proteinExistence type="predicted"/>
<gene>
    <name evidence="1" type="ORF">RV04_GL001182</name>
</gene>
<protein>
    <submittedName>
        <fullName evidence="1">Uncharacterized protein</fullName>
    </submittedName>
</protein>
<dbReference type="RefSeq" id="WP_071858793.1">
    <property type="nucleotide sequence ID" value="NZ_JBHSHK010000018.1"/>
</dbReference>
<dbReference type="OrthoDB" id="2186933at2"/>
<name>A0A1L8TB91_9ENTE</name>
<sequence>MDKIFENVWNRRDEALAWYTNVEKDFKREQGIDPKKLAKICKEEGTTIDEFLPYAQERAKAENVQ</sequence>
<dbReference type="EMBL" id="JXKQ01000022">
    <property type="protein sequence ID" value="OJG41589.1"/>
    <property type="molecule type" value="Genomic_DNA"/>
</dbReference>
<reference evidence="1 2" key="1">
    <citation type="submission" date="2014-12" db="EMBL/GenBank/DDBJ databases">
        <title>Draft genome sequences of 29 type strains of Enterococci.</title>
        <authorList>
            <person name="Zhong Z."/>
            <person name="Sun Z."/>
            <person name="Liu W."/>
            <person name="Zhang W."/>
            <person name="Zhang H."/>
        </authorList>
    </citation>
    <scope>NUCLEOTIDE SEQUENCE [LARGE SCALE GENOMIC DNA]</scope>
    <source>
        <strain evidence="1 2">DSM 17122</strain>
    </source>
</reference>
<dbReference type="AlphaFoldDB" id="A0A1L8TB91"/>
<dbReference type="Proteomes" id="UP000182077">
    <property type="component" value="Unassembled WGS sequence"/>
</dbReference>
<organism evidence="1 2">
    <name type="scientific">Enterococcus hermanniensis</name>
    <dbReference type="NCBI Taxonomy" id="249189"/>
    <lineage>
        <taxon>Bacteria</taxon>
        <taxon>Bacillati</taxon>
        <taxon>Bacillota</taxon>
        <taxon>Bacilli</taxon>
        <taxon>Lactobacillales</taxon>
        <taxon>Enterococcaceae</taxon>
        <taxon>Enterococcus</taxon>
    </lineage>
</organism>
<comment type="caution">
    <text evidence="1">The sequence shown here is derived from an EMBL/GenBank/DDBJ whole genome shotgun (WGS) entry which is preliminary data.</text>
</comment>
<evidence type="ECO:0000313" key="1">
    <source>
        <dbReference type="EMBL" id="OJG41589.1"/>
    </source>
</evidence>
<evidence type="ECO:0000313" key="2">
    <source>
        <dbReference type="Proteomes" id="UP000182077"/>
    </source>
</evidence>